<evidence type="ECO:0000256" key="1">
    <source>
        <dbReference type="ARBA" id="ARBA00009600"/>
    </source>
</evidence>
<protein>
    <recommendedName>
        <fullName evidence="2">UPF0301 protein AWB93_05880</fullName>
    </recommendedName>
</protein>
<evidence type="ECO:0000313" key="4">
    <source>
        <dbReference type="Proteomes" id="UP000193990"/>
    </source>
</evidence>
<dbReference type="GO" id="GO:0005829">
    <property type="term" value="C:cytosol"/>
    <property type="evidence" value="ECO:0007669"/>
    <property type="project" value="TreeGrafter"/>
</dbReference>
<dbReference type="PANTHER" id="PTHR30327">
    <property type="entry name" value="UNCHARACTERIZED PROTEIN YQGE"/>
    <property type="match status" value="1"/>
</dbReference>
<proteinExistence type="inferred from homology"/>
<dbReference type="STRING" id="56425.AWB93_05880"/>
<dbReference type="HAMAP" id="MF_00758">
    <property type="entry name" value="UPF0301"/>
    <property type="match status" value="1"/>
</dbReference>
<dbReference type="AlphaFoldDB" id="A0A1X1RBD0"/>
<dbReference type="RefSeq" id="WP_085179766.1">
    <property type="nucleotide sequence ID" value="NZ_JACKSV010000043.1"/>
</dbReference>
<accession>A0A1X1RBD0</accession>
<dbReference type="Proteomes" id="UP000193990">
    <property type="component" value="Unassembled WGS sequence"/>
</dbReference>
<keyword evidence="4" id="KW-1185">Reference proteome</keyword>
<evidence type="ECO:0000256" key="2">
    <source>
        <dbReference type="HAMAP-Rule" id="MF_00758"/>
    </source>
</evidence>
<evidence type="ECO:0000313" key="3">
    <source>
        <dbReference type="EMBL" id="ORV02346.1"/>
    </source>
</evidence>
<gene>
    <name evidence="3" type="ORF">AWB93_05880</name>
</gene>
<dbReference type="Gene3D" id="3.40.1740.10">
    <property type="entry name" value="VC0467-like"/>
    <property type="match status" value="1"/>
</dbReference>
<dbReference type="NCBIfam" id="NF001269">
    <property type="entry name" value="PRK00228.2-1"/>
    <property type="match status" value="1"/>
</dbReference>
<dbReference type="NCBIfam" id="NF001272">
    <property type="entry name" value="PRK00228.2-4"/>
    <property type="match status" value="1"/>
</dbReference>
<sequence length="218" mass="23644">MGHARFARVQGRRCHDGLVPPEDPEDYVAPAAQRVRAGTLLLANTDLLEPTFRRSVIYIVEHNDGGTLGVVLNRASETAVYNVLPQWAKLTAKPKTMFIGGPVKRDAALCLATLRVGADPQGVPGLRHVSGRVVMVDLDVDPDAVAPLVEGVRIFAGYSGWTIGQLEGEIERDDWIVLSALPSDVLVGPRADLWGQVLRRQPLPLSLLASHPIDVSRN</sequence>
<dbReference type="EMBL" id="LQOK01000016">
    <property type="protein sequence ID" value="ORV02346.1"/>
    <property type="molecule type" value="Genomic_DNA"/>
</dbReference>
<dbReference type="Pfam" id="PF02622">
    <property type="entry name" value="DUF179"/>
    <property type="match status" value="1"/>
</dbReference>
<reference evidence="3 4" key="1">
    <citation type="submission" date="2016-01" db="EMBL/GenBank/DDBJ databases">
        <title>The new phylogeny of the genus Mycobacterium.</title>
        <authorList>
            <person name="Tarcisio F."/>
            <person name="Conor M."/>
            <person name="Antonella G."/>
            <person name="Elisabetta G."/>
            <person name="Giulia F.S."/>
            <person name="Sara T."/>
            <person name="Anna F."/>
            <person name="Clotilde B."/>
            <person name="Roberto B."/>
            <person name="Veronica D.S."/>
            <person name="Fabio R."/>
            <person name="Monica P."/>
            <person name="Olivier J."/>
            <person name="Enrico T."/>
            <person name="Nicola S."/>
        </authorList>
    </citation>
    <scope>NUCLEOTIDE SEQUENCE [LARGE SCALE GENOMIC DNA]</scope>
    <source>
        <strain evidence="3 4">DSM 44277</strain>
    </source>
</reference>
<comment type="caution">
    <text evidence="3">The sequence shown here is derived from an EMBL/GenBank/DDBJ whole genome shotgun (WGS) entry which is preliminary data.</text>
</comment>
<name>A0A1X1RBD0_MYCBE</name>
<dbReference type="PANTHER" id="PTHR30327:SF1">
    <property type="entry name" value="UPF0301 PROTEIN YQGE"/>
    <property type="match status" value="1"/>
</dbReference>
<dbReference type="FunFam" id="3.40.1740.10:FF:000002">
    <property type="entry name" value="UPF0301 protein A5636_14805"/>
    <property type="match status" value="1"/>
</dbReference>
<dbReference type="SUPFAM" id="SSF143456">
    <property type="entry name" value="VC0467-like"/>
    <property type="match status" value="1"/>
</dbReference>
<dbReference type="InterPro" id="IPR003774">
    <property type="entry name" value="AlgH-like"/>
</dbReference>
<organism evidence="3 4">
    <name type="scientific">Mycobacterium bohemicum</name>
    <dbReference type="NCBI Taxonomy" id="56425"/>
    <lineage>
        <taxon>Bacteria</taxon>
        <taxon>Bacillati</taxon>
        <taxon>Actinomycetota</taxon>
        <taxon>Actinomycetes</taxon>
        <taxon>Mycobacteriales</taxon>
        <taxon>Mycobacteriaceae</taxon>
        <taxon>Mycobacterium</taxon>
    </lineage>
</organism>
<comment type="similarity">
    <text evidence="1 2">Belongs to the UPF0301 (AlgH) family.</text>
</comment>